<evidence type="ECO:0000313" key="2">
    <source>
        <dbReference type="EMBL" id="RPF56537.1"/>
    </source>
</evidence>
<keyword evidence="1" id="KW-1133">Transmembrane helix</keyword>
<reference evidence="2 3" key="1">
    <citation type="submission" date="2018-11" db="EMBL/GenBank/DDBJ databases">
        <title>Genomic Encyclopedia of Type Strains, Phase IV (KMG-IV): sequencing the most valuable type-strain genomes for metagenomic binning, comparative biology and taxonomic classification.</title>
        <authorList>
            <person name="Goeker M."/>
        </authorList>
    </citation>
    <scope>NUCLEOTIDE SEQUENCE [LARGE SCALE GENOMIC DNA]</scope>
    <source>
        <strain evidence="2 3">DSM 29158</strain>
    </source>
</reference>
<keyword evidence="1" id="KW-0812">Transmembrane</keyword>
<feature type="transmembrane region" description="Helical" evidence="1">
    <location>
        <begin position="20"/>
        <end position="44"/>
    </location>
</feature>
<keyword evidence="1" id="KW-0472">Membrane</keyword>
<evidence type="ECO:0008006" key="4">
    <source>
        <dbReference type="Google" id="ProtNLM"/>
    </source>
</evidence>
<feature type="transmembrane region" description="Helical" evidence="1">
    <location>
        <begin position="90"/>
        <end position="111"/>
    </location>
</feature>
<proteinExistence type="predicted"/>
<dbReference type="RefSeq" id="WP_123807904.1">
    <property type="nucleotide sequence ID" value="NZ_RKRK01000003.1"/>
</dbReference>
<gene>
    <name evidence="2" type="ORF">EDD62_1178</name>
</gene>
<dbReference type="Proteomes" id="UP000277108">
    <property type="component" value="Unassembled WGS sequence"/>
</dbReference>
<comment type="caution">
    <text evidence="2">The sequence shown here is derived from an EMBL/GenBank/DDBJ whole genome shotgun (WGS) entry which is preliminary data.</text>
</comment>
<sequence length="151" mass="17745">MKSWISLFLPRDEYKEKKILYFFGEGSVLLMLYLVFMLLGLFWFQIDGQTIVLIGIMIFLFYVTLRYIFSGIEYTEVSTKSQYKKELKFISFRSIFALFGYALMYLLLEGIPSTTEAWIDFIGLTICFSVVWGIISFISLKSSYKKNKDLL</sequence>
<evidence type="ECO:0000256" key="1">
    <source>
        <dbReference type="SAM" id="Phobius"/>
    </source>
</evidence>
<protein>
    <recommendedName>
        <fullName evidence="4">DUF3278 domain-containing protein</fullName>
    </recommendedName>
</protein>
<accession>A0A3N5BG92</accession>
<organism evidence="2 3">
    <name type="scientific">Abyssicoccus albus</name>
    <dbReference type="NCBI Taxonomy" id="1817405"/>
    <lineage>
        <taxon>Bacteria</taxon>
        <taxon>Bacillati</taxon>
        <taxon>Bacillota</taxon>
        <taxon>Bacilli</taxon>
        <taxon>Bacillales</taxon>
        <taxon>Abyssicoccaceae</taxon>
    </lineage>
</organism>
<name>A0A3N5BG92_9BACL</name>
<dbReference type="OrthoDB" id="2429113at2"/>
<dbReference type="EMBL" id="RKRK01000003">
    <property type="protein sequence ID" value="RPF56537.1"/>
    <property type="molecule type" value="Genomic_DNA"/>
</dbReference>
<feature type="transmembrane region" description="Helical" evidence="1">
    <location>
        <begin position="117"/>
        <end position="140"/>
    </location>
</feature>
<feature type="transmembrane region" description="Helical" evidence="1">
    <location>
        <begin position="50"/>
        <end position="69"/>
    </location>
</feature>
<dbReference type="AlphaFoldDB" id="A0A3N5BG92"/>
<evidence type="ECO:0000313" key="3">
    <source>
        <dbReference type="Proteomes" id="UP000277108"/>
    </source>
</evidence>
<keyword evidence="3" id="KW-1185">Reference proteome</keyword>